<gene>
    <name evidence="1" type="ORF">EC501_16500</name>
</gene>
<protein>
    <submittedName>
        <fullName evidence="1">Uncharacterized protein</fullName>
    </submittedName>
</protein>
<keyword evidence="2" id="KW-1185">Reference proteome</keyword>
<accession>A0A3M8H3Y6</accession>
<evidence type="ECO:0000313" key="2">
    <source>
        <dbReference type="Proteomes" id="UP000279909"/>
    </source>
</evidence>
<proteinExistence type="predicted"/>
<name>A0A3M8H3Y6_9BACI</name>
<organism evidence="1 2">
    <name type="scientific">Lysinibacillus halotolerans</name>
    <dbReference type="NCBI Taxonomy" id="1368476"/>
    <lineage>
        <taxon>Bacteria</taxon>
        <taxon>Bacillati</taxon>
        <taxon>Bacillota</taxon>
        <taxon>Bacilli</taxon>
        <taxon>Bacillales</taxon>
        <taxon>Bacillaceae</taxon>
        <taxon>Lysinibacillus</taxon>
    </lineage>
</organism>
<dbReference type="AlphaFoldDB" id="A0A3M8H3Y6"/>
<dbReference type="Proteomes" id="UP000279909">
    <property type="component" value="Unassembled WGS sequence"/>
</dbReference>
<reference evidence="1 2" key="1">
    <citation type="journal article" date="2014" name="Int. J. Syst. Evol. Microbiol.">
        <title>Lysinibacillus halotolerans sp. nov., isolated from saline-alkaline soil.</title>
        <authorList>
            <person name="Kong D."/>
            <person name="Wang Y."/>
            <person name="Zhao B."/>
            <person name="Li Y."/>
            <person name="Song J."/>
            <person name="Zhai Y."/>
            <person name="Zhang C."/>
            <person name="Wang H."/>
            <person name="Chen X."/>
            <person name="Zhao B."/>
            <person name="Ruan Z."/>
        </authorList>
    </citation>
    <scope>NUCLEOTIDE SEQUENCE [LARGE SCALE GENOMIC DNA]</scope>
    <source>
        <strain evidence="1 2">MCCC 1A12703</strain>
    </source>
</reference>
<evidence type="ECO:0000313" key="1">
    <source>
        <dbReference type="EMBL" id="RNC97186.1"/>
    </source>
</evidence>
<dbReference type="EMBL" id="RHLQ01000061">
    <property type="protein sequence ID" value="RNC97186.1"/>
    <property type="molecule type" value="Genomic_DNA"/>
</dbReference>
<comment type="caution">
    <text evidence="1">The sequence shown here is derived from an EMBL/GenBank/DDBJ whole genome shotgun (WGS) entry which is preliminary data.</text>
</comment>
<dbReference type="RefSeq" id="WP_122973444.1">
    <property type="nucleotide sequence ID" value="NZ_RHLQ01000061.1"/>
</dbReference>
<sequence>MNYLKMRAKHFTYILFGWIIGFIISYFLFSNLNPTILFRLFFFYCLGEVGYFFFWKYKQRTVED</sequence>